<feature type="region of interest" description="Disordered" evidence="1">
    <location>
        <begin position="522"/>
        <end position="541"/>
    </location>
</feature>
<dbReference type="SUPFAM" id="SSF56672">
    <property type="entry name" value="DNA/RNA polymerases"/>
    <property type="match status" value="1"/>
</dbReference>
<proteinExistence type="predicted"/>
<accession>A0ABD1YY34</accession>
<evidence type="ECO:0000256" key="1">
    <source>
        <dbReference type="SAM" id="MobiDB-lite"/>
    </source>
</evidence>
<evidence type="ECO:0000259" key="2">
    <source>
        <dbReference type="PROSITE" id="PS50878"/>
    </source>
</evidence>
<keyword evidence="4" id="KW-1185">Reference proteome</keyword>
<reference evidence="3 4" key="1">
    <citation type="submission" date="2024-09" db="EMBL/GenBank/DDBJ databases">
        <title>Chromosome-scale assembly of Riccia fluitans.</title>
        <authorList>
            <person name="Paukszto L."/>
            <person name="Sawicki J."/>
            <person name="Karawczyk K."/>
            <person name="Piernik-Szablinska J."/>
            <person name="Szczecinska M."/>
            <person name="Mazdziarz M."/>
        </authorList>
    </citation>
    <scope>NUCLEOTIDE SEQUENCE [LARGE SCALE GENOMIC DNA]</scope>
    <source>
        <strain evidence="3">Rf_01</strain>
        <tissue evidence="3">Aerial parts of the thallus</tissue>
    </source>
</reference>
<protein>
    <recommendedName>
        <fullName evidence="2">Reverse transcriptase domain-containing protein</fullName>
    </recommendedName>
</protein>
<sequence>MRRMGFCPAVIELSRALVSEGHAKVHVNGRFTKSFKLQRGVRQGCPISPFLFAISTQPLMSMLREGEKKGDLVGINVPRGRALLHRFFADDSGVAIKAEEQNFSNLCRIIESFERIFGAQLNPAKLVIIPFALEQLPAWIQETGCQVLMPGQYITYLGCRFGVENAEAERARDLRSKLQNKLGSWANRFLTWASWVLLLQHVLRAIPVYQFLGLSLHKTSYKQLEAPCRAFLWGTNSDNKTKTALARRFLQLDDHELVLPGSLTLRQLQELLARYRTQRAFNDRVVYPLLKRLGVRVLANLMDGTGKWWDIARKLNTNGILLDQVQTEAIGTFQTWLHSVQIGTQKLENSPSWRWKGTNDSWSGWSLSSRTWHKLHATDETIDDLSDKWPEGTFALTWCRHWQKAVGKRRSPRIKLWIWKILRRAFFTRERAEKMRVTDDPCCRFKESRETVPHLFYECRYSRNRWILMYEKAESSRASFRTTHGLLEAVDEALCTKKKGEPLIFIGLQPHQHNLERLQLDPFPQQTSKHSPSRLPGTGAS</sequence>
<dbReference type="InterPro" id="IPR000477">
    <property type="entry name" value="RT_dom"/>
</dbReference>
<name>A0ABD1YY34_9MARC</name>
<dbReference type="PROSITE" id="PS50878">
    <property type="entry name" value="RT_POL"/>
    <property type="match status" value="1"/>
</dbReference>
<dbReference type="AlphaFoldDB" id="A0ABD1YY34"/>
<dbReference type="PANTHER" id="PTHR33116">
    <property type="entry name" value="REVERSE TRANSCRIPTASE ZINC-BINDING DOMAIN-CONTAINING PROTEIN-RELATED-RELATED"/>
    <property type="match status" value="1"/>
</dbReference>
<dbReference type="InterPro" id="IPR026960">
    <property type="entry name" value="RVT-Znf"/>
</dbReference>
<dbReference type="Pfam" id="PF00078">
    <property type="entry name" value="RVT_1"/>
    <property type="match status" value="1"/>
</dbReference>
<organism evidence="3 4">
    <name type="scientific">Riccia fluitans</name>
    <dbReference type="NCBI Taxonomy" id="41844"/>
    <lineage>
        <taxon>Eukaryota</taxon>
        <taxon>Viridiplantae</taxon>
        <taxon>Streptophyta</taxon>
        <taxon>Embryophyta</taxon>
        <taxon>Marchantiophyta</taxon>
        <taxon>Marchantiopsida</taxon>
        <taxon>Marchantiidae</taxon>
        <taxon>Marchantiales</taxon>
        <taxon>Ricciaceae</taxon>
        <taxon>Riccia</taxon>
    </lineage>
</organism>
<dbReference type="PANTHER" id="PTHR33116:SF86">
    <property type="entry name" value="REVERSE TRANSCRIPTASE DOMAIN-CONTAINING PROTEIN"/>
    <property type="match status" value="1"/>
</dbReference>
<feature type="domain" description="Reverse transcriptase" evidence="2">
    <location>
        <begin position="1"/>
        <end position="161"/>
    </location>
</feature>
<gene>
    <name evidence="3" type="ORF">R1flu_006902</name>
</gene>
<dbReference type="InterPro" id="IPR043502">
    <property type="entry name" value="DNA/RNA_pol_sf"/>
</dbReference>
<dbReference type="EMBL" id="JBHFFA010000003">
    <property type="protein sequence ID" value="KAL2635423.1"/>
    <property type="molecule type" value="Genomic_DNA"/>
</dbReference>
<dbReference type="Proteomes" id="UP001605036">
    <property type="component" value="Unassembled WGS sequence"/>
</dbReference>
<evidence type="ECO:0000313" key="4">
    <source>
        <dbReference type="Proteomes" id="UP001605036"/>
    </source>
</evidence>
<evidence type="ECO:0000313" key="3">
    <source>
        <dbReference type="EMBL" id="KAL2635423.1"/>
    </source>
</evidence>
<comment type="caution">
    <text evidence="3">The sequence shown here is derived from an EMBL/GenBank/DDBJ whole genome shotgun (WGS) entry which is preliminary data.</text>
</comment>
<dbReference type="Pfam" id="PF13966">
    <property type="entry name" value="zf-RVT"/>
    <property type="match status" value="1"/>
</dbReference>